<dbReference type="AlphaFoldDB" id="A0A0U1M957"/>
<proteinExistence type="predicted"/>
<dbReference type="STRING" id="28573.A0A0U1M957"/>
<keyword evidence="2" id="KW-1185">Reference proteome</keyword>
<reference evidence="1 2" key="1">
    <citation type="submission" date="2015-04" db="EMBL/GenBank/DDBJ databases">
        <authorList>
            <person name="Syromyatnikov M.Y."/>
            <person name="Popov V.N."/>
        </authorList>
    </citation>
    <scope>NUCLEOTIDE SEQUENCE [LARGE SCALE GENOMIC DNA]</scope>
    <source>
        <strain evidence="1">WF-38-12</strain>
    </source>
</reference>
<evidence type="ECO:0000313" key="1">
    <source>
        <dbReference type="EMBL" id="CRG91446.1"/>
    </source>
</evidence>
<organism evidence="1 2">
    <name type="scientific">Talaromyces islandicus</name>
    <name type="common">Penicillium islandicum</name>
    <dbReference type="NCBI Taxonomy" id="28573"/>
    <lineage>
        <taxon>Eukaryota</taxon>
        <taxon>Fungi</taxon>
        <taxon>Dikarya</taxon>
        <taxon>Ascomycota</taxon>
        <taxon>Pezizomycotina</taxon>
        <taxon>Eurotiomycetes</taxon>
        <taxon>Eurotiomycetidae</taxon>
        <taxon>Eurotiales</taxon>
        <taxon>Trichocomaceae</taxon>
        <taxon>Talaromyces</taxon>
        <taxon>Talaromyces sect. Islandici</taxon>
    </lineage>
</organism>
<sequence>MSHGQENAATTVSSANAESHETEMFLAYLPPETPVYSYHNHQDLETLPTGSSFVVVKDFPPLMFRKEDERLPGRVEYSSSLQLLILKMPSNPHETAARCFETSLMEVASRMGVRRRILQCGATRYDGRDRTKEADVSFKPSRHSSRQWPTMAVEIGWSETRAKLEKEITWWINNSHGDVRQGITIDIKQGSGNIEIISWVPTTSKPPSRVQMSSKGRQVPSKTINHIPWPRIDQKIEIKRGKGSADPTIIGGNLKIPFVSVLLDNPGEGEGDFIITAEELLQDAGHVWMAMDYEAERKARR</sequence>
<dbReference type="OMA" id="YTIFTHV"/>
<accession>A0A0U1M957</accession>
<evidence type="ECO:0000313" key="2">
    <source>
        <dbReference type="Proteomes" id="UP000054383"/>
    </source>
</evidence>
<dbReference type="Proteomes" id="UP000054383">
    <property type="component" value="Unassembled WGS sequence"/>
</dbReference>
<name>A0A0U1M957_TALIS</name>
<gene>
    <name evidence="1" type="ORF">PISL3812_08495</name>
</gene>
<protein>
    <recommendedName>
        <fullName evidence="3">Restriction endonuclease domain-containing protein</fullName>
    </recommendedName>
</protein>
<dbReference type="EMBL" id="CVMT01000009">
    <property type="protein sequence ID" value="CRG91446.1"/>
    <property type="molecule type" value="Genomic_DNA"/>
</dbReference>
<dbReference type="OrthoDB" id="4226005at2759"/>
<evidence type="ECO:0008006" key="3">
    <source>
        <dbReference type="Google" id="ProtNLM"/>
    </source>
</evidence>